<accession>A0A9P8TNU0</accession>
<dbReference type="EMBL" id="JAEUBG010002137">
    <property type="protein sequence ID" value="KAH3685146.1"/>
    <property type="molecule type" value="Genomic_DNA"/>
</dbReference>
<protein>
    <recommendedName>
        <fullName evidence="1">(S)-ureidoglycine aminohydrolase cupin domain-containing protein</fullName>
    </recommendedName>
</protein>
<comment type="caution">
    <text evidence="2">The sequence shown here is derived from an EMBL/GenBank/DDBJ whole genome shotgun (WGS) entry which is preliminary data.</text>
</comment>
<dbReference type="SUPFAM" id="SSF51182">
    <property type="entry name" value="RmlC-like cupins"/>
    <property type="match status" value="1"/>
</dbReference>
<dbReference type="InterPro" id="IPR014710">
    <property type="entry name" value="RmlC-like_jellyroll"/>
</dbReference>
<dbReference type="InterPro" id="IPR010424">
    <property type="entry name" value="EutQ"/>
</dbReference>
<dbReference type="PANTHER" id="PTHR36169:SF1">
    <property type="entry name" value="ACETATE KINASE EUTQ"/>
    <property type="match status" value="1"/>
</dbReference>
<sequence>MPLLHKPKAEAYEVLPPKISPNSFLGDFHTTDAPESEQMTSGFFKVIPGEPLVYKYPYDEVKIVLEVEGEFKVSDEEGTTVSCKPGDFLYFKKGTTVTFEVIGDEKAYSYNFYVGRKKFNEL</sequence>
<evidence type="ECO:0000259" key="1">
    <source>
        <dbReference type="Pfam" id="PF05899"/>
    </source>
</evidence>
<gene>
    <name evidence="2" type="ORF">WICPIJ_003913</name>
</gene>
<reference evidence="2" key="2">
    <citation type="submission" date="2021-01" db="EMBL/GenBank/DDBJ databases">
        <authorList>
            <person name="Schikora-Tamarit M.A."/>
        </authorList>
    </citation>
    <scope>NUCLEOTIDE SEQUENCE</scope>
    <source>
        <strain evidence="2">CBS2887</strain>
    </source>
</reference>
<name>A0A9P8TNU0_WICPI</name>
<reference evidence="2" key="1">
    <citation type="journal article" date="2021" name="Open Biol.">
        <title>Shared evolutionary footprints suggest mitochondrial oxidative damage underlies multiple complex I losses in fungi.</title>
        <authorList>
            <person name="Schikora-Tamarit M.A."/>
            <person name="Marcet-Houben M."/>
            <person name="Nosek J."/>
            <person name="Gabaldon T."/>
        </authorList>
    </citation>
    <scope>NUCLEOTIDE SEQUENCE</scope>
    <source>
        <strain evidence="2">CBS2887</strain>
    </source>
</reference>
<proteinExistence type="predicted"/>
<dbReference type="Pfam" id="PF05899">
    <property type="entry name" value="Cupin_3"/>
    <property type="match status" value="1"/>
</dbReference>
<keyword evidence="3" id="KW-1185">Reference proteome</keyword>
<dbReference type="InterPro" id="IPR011051">
    <property type="entry name" value="RmlC_Cupin_sf"/>
</dbReference>
<dbReference type="Gene3D" id="2.60.120.10">
    <property type="entry name" value="Jelly Rolls"/>
    <property type="match status" value="1"/>
</dbReference>
<dbReference type="OrthoDB" id="4985585at2759"/>
<dbReference type="Proteomes" id="UP000774326">
    <property type="component" value="Unassembled WGS sequence"/>
</dbReference>
<organism evidence="2 3">
    <name type="scientific">Wickerhamomyces pijperi</name>
    <name type="common">Yeast</name>
    <name type="synonym">Pichia pijperi</name>
    <dbReference type="NCBI Taxonomy" id="599730"/>
    <lineage>
        <taxon>Eukaryota</taxon>
        <taxon>Fungi</taxon>
        <taxon>Dikarya</taxon>
        <taxon>Ascomycota</taxon>
        <taxon>Saccharomycotina</taxon>
        <taxon>Saccharomycetes</taxon>
        <taxon>Phaffomycetales</taxon>
        <taxon>Wickerhamomycetaceae</taxon>
        <taxon>Wickerhamomyces</taxon>
    </lineage>
</organism>
<feature type="domain" description="(S)-ureidoglycine aminohydrolase cupin" evidence="1">
    <location>
        <begin position="36"/>
        <end position="101"/>
    </location>
</feature>
<evidence type="ECO:0000313" key="2">
    <source>
        <dbReference type="EMBL" id="KAH3685146.1"/>
    </source>
</evidence>
<dbReference type="PANTHER" id="PTHR36169">
    <property type="entry name" value="ETHANOLAMINE UTILIZATION PROTEIN EUTQ"/>
    <property type="match status" value="1"/>
</dbReference>
<dbReference type="InterPro" id="IPR008579">
    <property type="entry name" value="UGlyAH_Cupin_dom"/>
</dbReference>
<evidence type="ECO:0000313" key="3">
    <source>
        <dbReference type="Proteomes" id="UP000774326"/>
    </source>
</evidence>
<dbReference type="AlphaFoldDB" id="A0A9P8TNU0"/>